<dbReference type="EMBL" id="PGUY01000057">
    <property type="protein sequence ID" value="PLT28547.1"/>
    <property type="molecule type" value="Genomic_DNA"/>
</dbReference>
<protein>
    <recommendedName>
        <fullName evidence="7">Competence protein ComK</fullName>
    </recommendedName>
</protein>
<dbReference type="Proteomes" id="UP000234748">
    <property type="component" value="Unassembled WGS sequence"/>
</dbReference>
<evidence type="ECO:0000259" key="4">
    <source>
        <dbReference type="Pfam" id="PF26513"/>
    </source>
</evidence>
<evidence type="ECO:0000313" key="5">
    <source>
        <dbReference type="EMBL" id="PLT28547.1"/>
    </source>
</evidence>
<feature type="domain" description="Rok N-terminal oligomerisation" evidence="4">
    <location>
        <begin position="1"/>
        <end position="41"/>
    </location>
</feature>
<feature type="region of interest" description="Disordered" evidence="2">
    <location>
        <begin position="48"/>
        <end position="100"/>
    </location>
</feature>
<gene>
    <name evidence="5" type="ORF">CUU66_17845</name>
</gene>
<feature type="compositionally biased region" description="Basic and acidic residues" evidence="2">
    <location>
        <begin position="73"/>
        <end position="99"/>
    </location>
</feature>
<reference evidence="5 6" key="1">
    <citation type="submission" date="2017-11" db="EMBL/GenBank/DDBJ databases">
        <title>Comparitive Functional Genomics of Dry Heat Resistant strains isolated from the Viking Spacecraft.</title>
        <authorList>
            <person name="Seuylemezian A."/>
            <person name="Cooper K."/>
            <person name="Vaishampayan P."/>
        </authorList>
    </citation>
    <scope>NUCLEOTIDE SEQUENCE [LARGE SCALE GENOMIC DNA]</scope>
    <source>
        <strain evidence="5 6">V1-29</strain>
    </source>
</reference>
<evidence type="ECO:0008006" key="7">
    <source>
        <dbReference type="Google" id="ProtNLM"/>
    </source>
</evidence>
<dbReference type="RefSeq" id="WP_101644655.1">
    <property type="nucleotide sequence ID" value="NZ_PGUY01000057.1"/>
</dbReference>
<dbReference type="OrthoDB" id="2452961at2"/>
<dbReference type="InterPro" id="IPR058971">
    <property type="entry name" value="Rok_N_oligomerisation"/>
</dbReference>
<evidence type="ECO:0000256" key="1">
    <source>
        <dbReference type="SAM" id="Coils"/>
    </source>
</evidence>
<evidence type="ECO:0000256" key="2">
    <source>
        <dbReference type="SAM" id="MobiDB-lite"/>
    </source>
</evidence>
<feature type="compositionally biased region" description="Basic and acidic residues" evidence="2">
    <location>
        <begin position="48"/>
        <end position="57"/>
    </location>
</feature>
<name>A0A2N5M2F7_9BACI</name>
<evidence type="ECO:0000259" key="3">
    <source>
        <dbReference type="Pfam" id="PF23159"/>
    </source>
</evidence>
<feature type="domain" description="Repressor Rok winged helix" evidence="3">
    <location>
        <begin position="110"/>
        <end position="166"/>
    </location>
</feature>
<sequence>MFNERDALKLRLEQLLMAEEKTIREFREERREILDRLRELDLLDRQKDITENKDADQVKPLQFDDVSPATSNERLEEAQSRLEEKDQIGREPVKEEKPAKGYHKKTLLLRDATLKILQQHHTAIPLAQLKKELEQETGVEIKNISLFMTNLAKKESHLKKATHGQYMYINN</sequence>
<keyword evidence="1" id="KW-0175">Coiled coil</keyword>
<proteinExistence type="predicted"/>
<organism evidence="5 6">
    <name type="scientific">Peribacillus deserti</name>
    <dbReference type="NCBI Taxonomy" id="673318"/>
    <lineage>
        <taxon>Bacteria</taxon>
        <taxon>Bacillati</taxon>
        <taxon>Bacillota</taxon>
        <taxon>Bacilli</taxon>
        <taxon>Bacillales</taxon>
        <taxon>Bacillaceae</taxon>
        <taxon>Peribacillus</taxon>
    </lineage>
</organism>
<accession>A0A2N5M2F7</accession>
<feature type="coiled-coil region" evidence="1">
    <location>
        <begin position="9"/>
        <end position="43"/>
    </location>
</feature>
<dbReference type="Pfam" id="PF26513">
    <property type="entry name" value="Rok_N"/>
    <property type="match status" value="1"/>
</dbReference>
<comment type="caution">
    <text evidence="5">The sequence shown here is derived from an EMBL/GenBank/DDBJ whole genome shotgun (WGS) entry which is preliminary data.</text>
</comment>
<dbReference type="AlphaFoldDB" id="A0A2N5M2F7"/>
<dbReference type="Pfam" id="PF23159">
    <property type="entry name" value="WHD_Rok"/>
    <property type="match status" value="1"/>
</dbReference>
<keyword evidence="6" id="KW-1185">Reference proteome</keyword>
<dbReference type="InterPro" id="IPR056984">
    <property type="entry name" value="WH_Rok"/>
</dbReference>
<evidence type="ECO:0000313" key="6">
    <source>
        <dbReference type="Proteomes" id="UP000234748"/>
    </source>
</evidence>